<evidence type="ECO:0000256" key="5">
    <source>
        <dbReference type="ARBA" id="ARBA00022927"/>
    </source>
</evidence>
<evidence type="ECO:0000313" key="14">
    <source>
        <dbReference type="EMBL" id="AKE52198.1"/>
    </source>
</evidence>
<keyword evidence="6 9" id="KW-1133">Transmembrane helix</keyword>
<organism evidence="14 15">
    <name type="scientific">Kangiella geojedonensis</name>
    <dbReference type="NCBI Taxonomy" id="914150"/>
    <lineage>
        <taxon>Bacteria</taxon>
        <taxon>Pseudomonadati</taxon>
        <taxon>Pseudomonadota</taxon>
        <taxon>Gammaproteobacteria</taxon>
        <taxon>Kangiellales</taxon>
        <taxon>Kangiellaceae</taxon>
        <taxon>Kangiella</taxon>
    </lineage>
</organism>
<comment type="subunit">
    <text evidence="9">Forms a complex with SecF. Part of the essential Sec protein translocation apparatus which comprises SecA, SecYEG and auxiliary proteins SecDF-YajC and YidC.</text>
</comment>
<dbReference type="STRING" id="914150.TQ33_1240"/>
<dbReference type="InterPro" id="IPR022646">
    <property type="entry name" value="SecD/SecF_CS"/>
</dbReference>
<dbReference type="InterPro" id="IPR055344">
    <property type="entry name" value="SecD_SecF_C_bact"/>
</dbReference>
<dbReference type="SUPFAM" id="SSF82866">
    <property type="entry name" value="Multidrug efflux transporter AcrB transmembrane domain"/>
    <property type="match status" value="1"/>
</dbReference>
<dbReference type="GO" id="GO:0015450">
    <property type="term" value="F:protein-transporting ATPase activity"/>
    <property type="evidence" value="ECO:0007669"/>
    <property type="project" value="InterPro"/>
</dbReference>
<feature type="domain" description="Protein translocase subunit SecDF P1" evidence="12">
    <location>
        <begin position="269"/>
        <end position="327"/>
    </location>
</feature>
<evidence type="ECO:0000256" key="9">
    <source>
        <dbReference type="HAMAP-Rule" id="MF_01463"/>
    </source>
</evidence>
<keyword evidence="2 9" id="KW-0813">Transport</keyword>
<dbReference type="InterPro" id="IPR054384">
    <property type="entry name" value="SecDF_P1_head"/>
</dbReference>
<comment type="function">
    <text evidence="9">Part of the Sec protein translocase complex. Interacts with the SecYEG preprotein conducting channel. SecDF uses the proton motive force (PMF) to complete protein translocation after the ATP-dependent function of SecA.</text>
</comment>
<dbReference type="PATRIC" id="fig|914150.5.peg.1257"/>
<dbReference type="GO" id="GO:0043952">
    <property type="term" value="P:protein transport by the Sec complex"/>
    <property type="evidence" value="ECO:0007669"/>
    <property type="project" value="UniProtKB-UniRule"/>
</dbReference>
<dbReference type="InterPro" id="IPR048634">
    <property type="entry name" value="SecD_SecF_C"/>
</dbReference>
<evidence type="ECO:0000259" key="10">
    <source>
        <dbReference type="Pfam" id="PF02355"/>
    </source>
</evidence>
<evidence type="ECO:0000256" key="3">
    <source>
        <dbReference type="ARBA" id="ARBA00022475"/>
    </source>
</evidence>
<dbReference type="Pfam" id="PF13721">
    <property type="entry name" value="SecD-TM1"/>
    <property type="match status" value="1"/>
</dbReference>
<keyword evidence="8 9" id="KW-0472">Membrane</keyword>
<feature type="transmembrane region" description="Helical" evidence="9">
    <location>
        <begin position="37"/>
        <end position="56"/>
    </location>
</feature>
<keyword evidence="4 9" id="KW-0812">Transmembrane</keyword>
<evidence type="ECO:0000256" key="2">
    <source>
        <dbReference type="ARBA" id="ARBA00022448"/>
    </source>
</evidence>
<keyword evidence="7 9" id="KW-0811">Translocation</keyword>
<dbReference type="Gene3D" id="1.20.1640.10">
    <property type="entry name" value="Multidrug efflux transporter AcrB transmembrane domain"/>
    <property type="match status" value="1"/>
</dbReference>
<dbReference type="Proteomes" id="UP000034071">
    <property type="component" value="Chromosome"/>
</dbReference>
<keyword evidence="3 9" id="KW-1003">Cell membrane</keyword>
<dbReference type="AlphaFoldDB" id="A0A0F6RC82"/>
<evidence type="ECO:0000313" key="15">
    <source>
        <dbReference type="Proteomes" id="UP000034071"/>
    </source>
</evidence>
<dbReference type="InterPro" id="IPR048631">
    <property type="entry name" value="SecD_1st"/>
</dbReference>
<dbReference type="KEGG" id="kge:TQ33_1240"/>
<sequence>MSGFLVFEELITTGKIMFVNQPNQQQLPINTYPKWKYVLIVIVLALAFLYAAPNIFGKDPAVQISGLRDAVITQQQFEDIEAAWQENNVEPTSVKPSTVGEEGVQQIIARFKKDADQLKARELANDVLNPTLENQNYVTALNLAPATPEWLANLGGEPMKLGLDLRGGIHFLMQVDMEQALKRQQDQLRRDFIDTLTEQEPSIRGRVEPIENGMLLSFRNQDDAERAYEALFKDHTGRIDLQLSEKGGRPIIRGTLNQQMLQEIQNNAINQNRIILSTRVNSLGVAEPLIQRQGADRIVVQLPGVQDSALAKQILGATASLEFRLVNHEADVVSAQNGRVPPGSKLFDSEYGPIVVFDEVEVSGEHLTNATASYDPQTNEPIVSVRLDGEGGSKMTRTTTANVNNQLAMILKESRPIFDIKDGKRVLVGSELEERLISAPNINGPFGSRFQITGRFTEAETRDLATKLRSGALIAPTFIVEERTIGATLGEENIKKGVTSVIIGFALVLAFMLVYYKLFGLVANVALTLNLVMIVCVMSLMGATLTLPGIAGIVLTVGMAVDANVLIFERIREELRAGVRPAQAIDKGYGHALSTIADANITTAIAAIILFAIGTGPVKGFAITLFIGILTSMFTAIFVSRGIVNLMYGGRTVKKLSI</sequence>
<dbReference type="HOGENOM" id="CLU_007894_4_3_6"/>
<feature type="transmembrane region" description="Helical" evidence="9">
    <location>
        <begin position="521"/>
        <end position="541"/>
    </location>
</feature>
<dbReference type="EMBL" id="CP010975">
    <property type="protein sequence ID" value="AKE52198.1"/>
    <property type="molecule type" value="Genomic_DNA"/>
</dbReference>
<keyword evidence="5 9" id="KW-0653">Protein transport</keyword>
<dbReference type="Gene3D" id="3.30.70.3400">
    <property type="match status" value="2"/>
</dbReference>
<evidence type="ECO:0000259" key="13">
    <source>
        <dbReference type="Pfam" id="PF22599"/>
    </source>
</evidence>
<dbReference type="InterPro" id="IPR005791">
    <property type="entry name" value="SecD"/>
</dbReference>
<comment type="subcellular location">
    <subcellularLocation>
        <location evidence="1 9">Cell membrane</location>
        <topology evidence="1 9">Multi-pass membrane protein</topology>
    </subcellularLocation>
</comment>
<evidence type="ECO:0000256" key="7">
    <source>
        <dbReference type="ARBA" id="ARBA00023010"/>
    </source>
</evidence>
<feature type="domain" description="Protein export membrane protein SecD/SecF C-terminal" evidence="10">
    <location>
        <begin position="480"/>
        <end position="647"/>
    </location>
</feature>
<dbReference type="Pfam" id="PF22599">
    <property type="entry name" value="SecDF_P1_head"/>
    <property type="match status" value="1"/>
</dbReference>
<feature type="transmembrane region" description="Helical" evidence="9">
    <location>
        <begin position="497"/>
        <end position="516"/>
    </location>
</feature>
<dbReference type="Pfam" id="PF02355">
    <property type="entry name" value="SecD_SecF_C"/>
    <property type="match status" value="1"/>
</dbReference>
<feature type="transmembrane region" description="Helical" evidence="9">
    <location>
        <begin position="589"/>
        <end position="614"/>
    </location>
</feature>
<evidence type="ECO:0000259" key="11">
    <source>
        <dbReference type="Pfam" id="PF13721"/>
    </source>
</evidence>
<proteinExistence type="inferred from homology"/>
<evidence type="ECO:0000256" key="1">
    <source>
        <dbReference type="ARBA" id="ARBA00004651"/>
    </source>
</evidence>
<dbReference type="GO" id="GO:0065002">
    <property type="term" value="P:intracellular protein transmembrane transport"/>
    <property type="evidence" value="ECO:0007669"/>
    <property type="project" value="UniProtKB-UniRule"/>
</dbReference>
<feature type="transmembrane region" description="Helical" evidence="9">
    <location>
        <begin position="547"/>
        <end position="568"/>
    </location>
</feature>
<evidence type="ECO:0000259" key="12">
    <source>
        <dbReference type="Pfam" id="PF21760"/>
    </source>
</evidence>
<evidence type="ECO:0000256" key="8">
    <source>
        <dbReference type="ARBA" id="ARBA00023136"/>
    </source>
</evidence>
<dbReference type="InterPro" id="IPR027398">
    <property type="entry name" value="SecD-TM"/>
</dbReference>
<dbReference type="NCBIfam" id="TIGR01129">
    <property type="entry name" value="secD"/>
    <property type="match status" value="1"/>
</dbReference>
<feature type="transmembrane region" description="Helical" evidence="9">
    <location>
        <begin position="620"/>
        <end position="644"/>
    </location>
</feature>
<dbReference type="HAMAP" id="MF_01463_B">
    <property type="entry name" value="SecD_B"/>
    <property type="match status" value="1"/>
</dbReference>
<protein>
    <recommendedName>
        <fullName evidence="9">Protein translocase subunit SecD</fullName>
    </recommendedName>
</protein>
<dbReference type="PANTHER" id="PTHR30081:SF1">
    <property type="entry name" value="PROTEIN TRANSLOCASE SUBUNIT SECD"/>
    <property type="match status" value="1"/>
</dbReference>
<dbReference type="NCBIfam" id="TIGR00916">
    <property type="entry name" value="2A0604s01"/>
    <property type="match status" value="1"/>
</dbReference>
<evidence type="ECO:0000256" key="6">
    <source>
        <dbReference type="ARBA" id="ARBA00022989"/>
    </source>
</evidence>
<name>A0A0F6RC82_9GAMM</name>
<comment type="similarity">
    <text evidence="9">Belongs to the SecD/SecF family. SecD subfamily.</text>
</comment>
<dbReference type="InterPro" id="IPR022813">
    <property type="entry name" value="SecD/SecF_arch_bac"/>
</dbReference>
<keyword evidence="15" id="KW-1185">Reference proteome</keyword>
<evidence type="ECO:0000256" key="4">
    <source>
        <dbReference type="ARBA" id="ARBA00022692"/>
    </source>
</evidence>
<dbReference type="Pfam" id="PF21760">
    <property type="entry name" value="SecD_1st"/>
    <property type="match status" value="1"/>
</dbReference>
<dbReference type="FunFam" id="1.20.1640.10:FF:000004">
    <property type="entry name" value="Protein translocase subunit SecD"/>
    <property type="match status" value="1"/>
</dbReference>
<dbReference type="GO" id="GO:0005886">
    <property type="term" value="C:plasma membrane"/>
    <property type="evidence" value="ECO:0007669"/>
    <property type="project" value="UniProtKB-SubCell"/>
</dbReference>
<gene>
    <name evidence="9" type="primary">secD</name>
    <name evidence="14" type="ORF">TQ33_1240</name>
</gene>
<dbReference type="PANTHER" id="PTHR30081">
    <property type="entry name" value="PROTEIN-EXPORT MEMBRANE PROTEIN SEC"/>
    <property type="match status" value="1"/>
</dbReference>
<reference evidence="14 15" key="1">
    <citation type="submission" date="2015-02" db="EMBL/GenBank/DDBJ databases">
        <title>Complete genome sequence of Kangiella geojedonensis strain YCS-5T.</title>
        <authorList>
            <person name="Kim K.M."/>
        </authorList>
    </citation>
    <scope>NUCLEOTIDE SEQUENCE [LARGE SCALE GENOMIC DNA]</scope>
    <source>
        <strain evidence="14 15">YCS-5</strain>
    </source>
</reference>
<feature type="domain" description="SecD export protein N-terminal TM" evidence="11">
    <location>
        <begin position="29"/>
        <end position="141"/>
    </location>
</feature>
<dbReference type="Pfam" id="PF07549">
    <property type="entry name" value="Sec_GG"/>
    <property type="match status" value="1"/>
</dbReference>
<dbReference type="GO" id="GO:0006605">
    <property type="term" value="P:protein targeting"/>
    <property type="evidence" value="ECO:0007669"/>
    <property type="project" value="UniProtKB-UniRule"/>
</dbReference>
<feature type="domain" description="SecDF P1 head subdomain" evidence="13">
    <location>
        <begin position="351"/>
        <end position="475"/>
    </location>
</feature>
<accession>A0A0F6RC82</accession>
<dbReference type="Gene3D" id="3.30.1360.200">
    <property type="match status" value="1"/>
</dbReference>